<organism evidence="1 2">
    <name type="scientific">Trichococcus palustris</name>
    <dbReference type="NCBI Taxonomy" id="140314"/>
    <lineage>
        <taxon>Bacteria</taxon>
        <taxon>Bacillati</taxon>
        <taxon>Bacillota</taxon>
        <taxon>Bacilli</taxon>
        <taxon>Lactobacillales</taxon>
        <taxon>Carnobacteriaceae</taxon>
        <taxon>Trichococcus</taxon>
    </lineage>
</organism>
<dbReference type="InterPro" id="IPR036679">
    <property type="entry name" value="FlgN-like_sf"/>
</dbReference>
<gene>
    <name evidence="1" type="ORF">Tpal_2777</name>
</gene>
<dbReference type="SUPFAM" id="SSF140566">
    <property type="entry name" value="FlgN-like"/>
    <property type="match status" value="1"/>
</dbReference>
<dbReference type="EMBL" id="FJNE01000013">
    <property type="protein sequence ID" value="CZR02683.1"/>
    <property type="molecule type" value="Genomic_DNA"/>
</dbReference>
<dbReference type="STRING" id="140314.SAMN04488076_12333"/>
<keyword evidence="2" id="KW-1185">Reference proteome</keyword>
<sequence>MKASQNSLALLKEFSGILHREKEALLKNDGATIEALVQEKQKFLEILPTVDFADSDRSEIERNVKVIQQLQETNLLLTKQALSYQETIMDALAQGAKKSSATYSKKGQYQAVERANLIDHSL</sequence>
<accession>A0A143Z1E5</accession>
<evidence type="ECO:0000313" key="1">
    <source>
        <dbReference type="EMBL" id="CZR02683.1"/>
    </source>
</evidence>
<dbReference type="AlphaFoldDB" id="A0A143Z1E5"/>
<reference evidence="1 2" key="1">
    <citation type="submission" date="2016-02" db="EMBL/GenBank/DDBJ databases">
        <authorList>
            <person name="Wen L."/>
            <person name="He K."/>
            <person name="Yang H."/>
        </authorList>
    </citation>
    <scope>NUCLEOTIDE SEQUENCE [LARGE SCALE GENOMIC DNA]</scope>
    <source>
        <strain evidence="1">Trichococcus palustris</strain>
    </source>
</reference>
<proteinExistence type="predicted"/>
<dbReference type="OrthoDB" id="2156698at2"/>
<evidence type="ECO:0000313" key="2">
    <source>
        <dbReference type="Proteomes" id="UP000242754"/>
    </source>
</evidence>
<protein>
    <submittedName>
        <fullName evidence="1">Flgn protein</fullName>
    </submittedName>
</protein>
<dbReference type="GO" id="GO:0044780">
    <property type="term" value="P:bacterial-type flagellum assembly"/>
    <property type="evidence" value="ECO:0007669"/>
    <property type="project" value="InterPro"/>
</dbReference>
<name>A0A143Z1E5_9LACT</name>
<dbReference type="RefSeq" id="WP_087034271.1">
    <property type="nucleotide sequence ID" value="NZ_FJNE01000013.1"/>
</dbReference>
<dbReference type="Proteomes" id="UP000242754">
    <property type="component" value="Unassembled WGS sequence"/>
</dbReference>